<reference evidence="3 4" key="1">
    <citation type="submission" date="2016-07" db="EMBL/GenBank/DDBJ databases">
        <title>Pervasive Adenine N6-methylation of Active Genes in Fungi.</title>
        <authorList>
            <consortium name="DOE Joint Genome Institute"/>
            <person name="Mondo S.J."/>
            <person name="Dannebaum R.O."/>
            <person name="Kuo R.C."/>
            <person name="Labutti K."/>
            <person name="Haridas S."/>
            <person name="Kuo A."/>
            <person name="Salamov A."/>
            <person name="Ahrendt S.R."/>
            <person name="Lipzen A."/>
            <person name="Sullivan W."/>
            <person name="Andreopoulos W.B."/>
            <person name="Clum A."/>
            <person name="Lindquist E."/>
            <person name="Daum C."/>
            <person name="Ramamoorthy G.K."/>
            <person name="Gryganskyi A."/>
            <person name="Culley D."/>
            <person name="Magnuson J.K."/>
            <person name="James T.Y."/>
            <person name="O'Malley M.A."/>
            <person name="Stajich J.E."/>
            <person name="Spatafora J.W."/>
            <person name="Visel A."/>
            <person name="Grigoriev I.V."/>
        </authorList>
    </citation>
    <scope>NUCLEOTIDE SEQUENCE [LARGE SCALE GENOMIC DNA]</scope>
    <source>
        <strain evidence="3 4">NRRL 1336</strain>
    </source>
</reference>
<proteinExistence type="predicted"/>
<dbReference type="InterPro" id="IPR032675">
    <property type="entry name" value="LRR_dom_sf"/>
</dbReference>
<dbReference type="EMBL" id="MCGE01000001">
    <property type="protein sequence ID" value="ORZ25195.1"/>
    <property type="molecule type" value="Genomic_DNA"/>
</dbReference>
<dbReference type="SUPFAM" id="SSF81383">
    <property type="entry name" value="F-box domain"/>
    <property type="match status" value="1"/>
</dbReference>
<sequence length="637" mass="73345">MGDQSMRQATSTSFVDLPIELTEHIFEFLPLYQRIILLQVCRALSHPCFWRIAYRAVSLYNVHQLNNFTYTVERANDCYSEINLGECVRHLTLWKNLLGNGINANLLLQKHCPFVECVEITKGLDYCPQVPFECWQDLTVMSTSLFDCWPQVLCRSQQRITHLAVDTSLGIDFSMPWSFPHLTHLDYRPSGFIHTLEKLNGINRACPVLQYLHMGYLDAQQDYDDLIKTMDPPVTPLTCLTHLDLVDVYFSDPAMYQIFGVLYPNLVSLKIQHMRDKPRPAQIRVDNDGNILEPYSDEEDDDDGDDFGTNALSQQQYIQDNQQHHTWATTAEALNQMTVKLPRLRQLHLPSIGVSPSSGEWSPGDLWLHHCARLEDIRLDWYCKNLKSSNGLTDKRPEPKWERVTHLLALCQDTIRSWHLFLKHDPLSSQRAVFNVLAQCPWLHSLTIHTTYESDATVPIDELLTFLPHLKSLEFQTKYGKDLLSPVEKMAPRLRSLGPSTTIVPHGLTRFVYIGKLYSSRLIAYVHARCPSISVLHLDGRQTPSKKVVTLSLTGWRLQELDIGSVFDVGKMVKTVLVQEMSYSPPLSRLFQFSRGAWYRKPCGSHPSEANLKIVCDYIERCVYKPQDPFFIHTHQY</sequence>
<feature type="region of interest" description="Disordered" evidence="1">
    <location>
        <begin position="282"/>
        <end position="307"/>
    </location>
</feature>
<dbReference type="InterPro" id="IPR001810">
    <property type="entry name" value="F-box_dom"/>
</dbReference>
<dbReference type="SUPFAM" id="SSF52047">
    <property type="entry name" value="RNI-like"/>
    <property type="match status" value="1"/>
</dbReference>
<protein>
    <recommendedName>
        <fullName evidence="2">F-box domain-containing protein</fullName>
    </recommendedName>
</protein>
<dbReference type="PANTHER" id="PTHR38926">
    <property type="entry name" value="F-BOX DOMAIN CONTAINING PROTEIN, EXPRESSED"/>
    <property type="match status" value="1"/>
</dbReference>
<dbReference type="Gene3D" id="3.80.10.10">
    <property type="entry name" value="Ribonuclease Inhibitor"/>
    <property type="match status" value="2"/>
</dbReference>
<comment type="caution">
    <text evidence="3">The sequence shown here is derived from an EMBL/GenBank/DDBJ whole genome shotgun (WGS) entry which is preliminary data.</text>
</comment>
<dbReference type="InterPro" id="IPR036047">
    <property type="entry name" value="F-box-like_dom_sf"/>
</dbReference>
<dbReference type="Proteomes" id="UP000193560">
    <property type="component" value="Unassembled WGS sequence"/>
</dbReference>
<dbReference type="PANTHER" id="PTHR38926:SF72">
    <property type="entry name" value="IM:7136021-RELATED"/>
    <property type="match status" value="1"/>
</dbReference>
<feature type="compositionally biased region" description="Acidic residues" evidence="1">
    <location>
        <begin position="295"/>
        <end position="306"/>
    </location>
</feature>
<feature type="domain" description="F-box" evidence="2">
    <location>
        <begin position="16"/>
        <end position="44"/>
    </location>
</feature>
<evidence type="ECO:0000259" key="2">
    <source>
        <dbReference type="Pfam" id="PF00646"/>
    </source>
</evidence>
<dbReference type="OrthoDB" id="2286572at2759"/>
<accession>A0A1X2J090</accession>
<evidence type="ECO:0000313" key="4">
    <source>
        <dbReference type="Proteomes" id="UP000193560"/>
    </source>
</evidence>
<organism evidence="3 4">
    <name type="scientific">Absidia repens</name>
    <dbReference type="NCBI Taxonomy" id="90262"/>
    <lineage>
        <taxon>Eukaryota</taxon>
        <taxon>Fungi</taxon>
        <taxon>Fungi incertae sedis</taxon>
        <taxon>Mucoromycota</taxon>
        <taxon>Mucoromycotina</taxon>
        <taxon>Mucoromycetes</taxon>
        <taxon>Mucorales</taxon>
        <taxon>Cunninghamellaceae</taxon>
        <taxon>Absidia</taxon>
    </lineage>
</organism>
<dbReference type="AlphaFoldDB" id="A0A1X2J090"/>
<evidence type="ECO:0000313" key="3">
    <source>
        <dbReference type="EMBL" id="ORZ25195.1"/>
    </source>
</evidence>
<gene>
    <name evidence="3" type="ORF">BCR42DRAFT_399611</name>
</gene>
<keyword evidence="4" id="KW-1185">Reference proteome</keyword>
<dbReference type="Pfam" id="PF00646">
    <property type="entry name" value="F-box"/>
    <property type="match status" value="1"/>
</dbReference>
<evidence type="ECO:0000256" key="1">
    <source>
        <dbReference type="SAM" id="MobiDB-lite"/>
    </source>
</evidence>
<name>A0A1X2J090_9FUNG</name>